<evidence type="ECO:0000256" key="5">
    <source>
        <dbReference type="ARBA" id="ARBA00022723"/>
    </source>
</evidence>
<dbReference type="PANTHER" id="PTHR11596">
    <property type="entry name" value="ALKALINE PHOSPHATASE"/>
    <property type="match status" value="1"/>
</dbReference>
<feature type="chain" id="PRO_5047045088" evidence="10">
    <location>
        <begin position="22"/>
        <end position="386"/>
    </location>
</feature>
<evidence type="ECO:0000256" key="1">
    <source>
        <dbReference type="ARBA" id="ARBA00001946"/>
    </source>
</evidence>
<evidence type="ECO:0000256" key="3">
    <source>
        <dbReference type="ARBA" id="ARBA00005984"/>
    </source>
</evidence>
<dbReference type="InterPro" id="IPR018299">
    <property type="entry name" value="Alkaline_phosphatase_AS"/>
</dbReference>
<evidence type="ECO:0000256" key="7">
    <source>
        <dbReference type="ARBA" id="ARBA00022833"/>
    </source>
</evidence>
<dbReference type="SUPFAM" id="SSF53649">
    <property type="entry name" value="Alkaline phosphatase-like"/>
    <property type="match status" value="1"/>
</dbReference>
<proteinExistence type="inferred from homology"/>
<organism evidence="11 12">
    <name type="scientific">Akkermansia biwaensis</name>
    <dbReference type="NCBI Taxonomy" id="2946555"/>
    <lineage>
        <taxon>Bacteria</taxon>
        <taxon>Pseudomonadati</taxon>
        <taxon>Verrucomicrobiota</taxon>
        <taxon>Verrucomicrobiia</taxon>
        <taxon>Verrucomicrobiales</taxon>
        <taxon>Akkermansiaceae</taxon>
        <taxon>Akkermansia</taxon>
    </lineage>
</organism>
<keyword evidence="10" id="KW-0732">Signal</keyword>
<evidence type="ECO:0000313" key="12">
    <source>
        <dbReference type="Proteomes" id="UP001062263"/>
    </source>
</evidence>
<dbReference type="PANTHER" id="PTHR11596:SF5">
    <property type="entry name" value="ALKALINE PHOSPHATASE"/>
    <property type="match status" value="1"/>
</dbReference>
<protein>
    <submittedName>
        <fullName evidence="11">Alkaline phosphatase</fullName>
    </submittedName>
</protein>
<evidence type="ECO:0000256" key="9">
    <source>
        <dbReference type="RuleBase" id="RU003946"/>
    </source>
</evidence>
<keyword evidence="4" id="KW-0597">Phosphoprotein</keyword>
<keyword evidence="6" id="KW-0378">Hydrolase</keyword>
<reference evidence="11" key="1">
    <citation type="submission" date="2022-06" db="EMBL/GenBank/DDBJ databases">
        <title>Akkermansia biwalacus sp. nov., an anaerobic mucin-degrading bacterium isolated from human intestine.</title>
        <authorList>
            <person name="Kobayashi Y."/>
            <person name="Inoue S."/>
            <person name="Kawahara T."/>
            <person name="Kohda N."/>
        </authorList>
    </citation>
    <scope>NUCLEOTIDE SEQUENCE</scope>
    <source>
        <strain evidence="11">WON2089</strain>
    </source>
</reference>
<keyword evidence="7" id="KW-0862">Zinc</keyword>
<dbReference type="InterPro" id="IPR017850">
    <property type="entry name" value="Alkaline_phosphatase_core_sf"/>
</dbReference>
<accession>A0ABM7ZFD2</accession>
<dbReference type="InterPro" id="IPR001952">
    <property type="entry name" value="Alkaline_phosphatase"/>
</dbReference>
<gene>
    <name evidence="11" type="ORF">Abiwalacus_09120</name>
</gene>
<evidence type="ECO:0000256" key="6">
    <source>
        <dbReference type="ARBA" id="ARBA00022801"/>
    </source>
</evidence>
<sequence>MTLLLRVLACALLLVPPQLPAADTQSFISEKPYPVANIREPEQHLPVNNVILMIGDGMGIHHLSAAWAANRGRLFIENCPVTGIAKTWCRDKLVTDSAAAGTAMATGTKTLYKRVATCPEGNKLDSLIDKAKDMEKSTGVVVTCELNDATPAAFCANNEKRSDSYGIIGDYPRSRADFIFGGGSKYFTQRPDGRDIFKEMGALGYKIARSWEEAAALPPGKTLAVVAPGNLPPPGKRGAVLRQATLKALETLSRNPRGFFLMVEGSNIDKAAHHGKLAEMMEEIFDFDRTAGTVLEWAARHPGTLVVITADHNTGAFSLSGGNLEKGEITALFSSGNHDGVAVPVYAFGSGSGAFTGIYENTDIFRKIMAAMKGEENKAVPVKKDS</sequence>
<dbReference type="SMART" id="SM00098">
    <property type="entry name" value="alkPPc"/>
    <property type="match status" value="1"/>
</dbReference>
<comment type="cofactor">
    <cofactor evidence="2">
        <name>Zn(2+)</name>
        <dbReference type="ChEBI" id="CHEBI:29105"/>
    </cofactor>
</comment>
<evidence type="ECO:0000256" key="2">
    <source>
        <dbReference type="ARBA" id="ARBA00001947"/>
    </source>
</evidence>
<evidence type="ECO:0000256" key="4">
    <source>
        <dbReference type="ARBA" id="ARBA00022553"/>
    </source>
</evidence>
<dbReference type="CDD" id="cd16012">
    <property type="entry name" value="ALP"/>
    <property type="match status" value="1"/>
</dbReference>
<evidence type="ECO:0000256" key="10">
    <source>
        <dbReference type="SAM" id="SignalP"/>
    </source>
</evidence>
<dbReference type="RefSeq" id="WP_215435467.1">
    <property type="nucleotide sequence ID" value="NZ_AP025943.1"/>
</dbReference>
<dbReference type="Proteomes" id="UP001062263">
    <property type="component" value="Chromosome"/>
</dbReference>
<dbReference type="Pfam" id="PF00245">
    <property type="entry name" value="Alk_phosphatase"/>
    <property type="match status" value="1"/>
</dbReference>
<comment type="similarity">
    <text evidence="3 9">Belongs to the alkaline phosphatase family.</text>
</comment>
<name>A0ABM7ZFD2_9BACT</name>
<evidence type="ECO:0000313" key="11">
    <source>
        <dbReference type="EMBL" id="BDL43338.1"/>
    </source>
</evidence>
<keyword evidence="8" id="KW-0460">Magnesium</keyword>
<dbReference type="Gene3D" id="3.40.720.10">
    <property type="entry name" value="Alkaline Phosphatase, subunit A"/>
    <property type="match status" value="1"/>
</dbReference>
<feature type="signal peptide" evidence="10">
    <location>
        <begin position="1"/>
        <end position="21"/>
    </location>
</feature>
<comment type="cofactor">
    <cofactor evidence="1">
        <name>Mg(2+)</name>
        <dbReference type="ChEBI" id="CHEBI:18420"/>
    </cofactor>
</comment>
<dbReference type="PRINTS" id="PR00113">
    <property type="entry name" value="ALKPHPHTASE"/>
</dbReference>
<keyword evidence="12" id="KW-1185">Reference proteome</keyword>
<evidence type="ECO:0000256" key="8">
    <source>
        <dbReference type="ARBA" id="ARBA00022842"/>
    </source>
</evidence>
<dbReference type="EMBL" id="AP025943">
    <property type="protein sequence ID" value="BDL43338.1"/>
    <property type="molecule type" value="Genomic_DNA"/>
</dbReference>
<dbReference type="PROSITE" id="PS00123">
    <property type="entry name" value="ALKALINE_PHOSPHATASE"/>
    <property type="match status" value="1"/>
</dbReference>
<keyword evidence="5" id="KW-0479">Metal-binding</keyword>